<dbReference type="InterPro" id="IPR018673">
    <property type="entry name" value="DUF2141"/>
</dbReference>
<keyword evidence="3" id="KW-1185">Reference proteome</keyword>
<dbReference type="Proteomes" id="UP001165986">
    <property type="component" value="Unassembled WGS sequence"/>
</dbReference>
<keyword evidence="1" id="KW-0732">Signal</keyword>
<dbReference type="RefSeq" id="WP_191761029.1">
    <property type="nucleotide sequence ID" value="NZ_VJXY01000048.1"/>
</dbReference>
<evidence type="ECO:0000313" key="2">
    <source>
        <dbReference type="EMBL" id="MBD6619836.1"/>
    </source>
</evidence>
<reference evidence="2" key="1">
    <citation type="submission" date="2019-07" db="EMBL/GenBank/DDBJ databases">
        <title>Toxilogical consequences of a new and cryptic species of cyanobacteria (Komarekiella delphini-convector) recovered from the epidermis of a bottlenose dolphin and 1500 ft. in the air.</title>
        <authorList>
            <person name="Brown A.O."/>
            <person name="Dvorak P."/>
            <person name="Villanueva C.D."/>
            <person name="Foss A.J."/>
            <person name="Garvey A.D."/>
            <person name="Gibson Q.A."/>
            <person name="Johansen J.R."/>
            <person name="Casamatta D.A."/>
        </authorList>
    </citation>
    <scope>NUCLEOTIDE SEQUENCE</scope>
    <source>
        <strain evidence="2">SJRDD-AB1</strain>
    </source>
</reference>
<protein>
    <submittedName>
        <fullName evidence="2">DUF2141 domain-containing protein</fullName>
    </submittedName>
</protein>
<proteinExistence type="predicted"/>
<organism evidence="2 3">
    <name type="scientific">Komarekiella delphini-convector SJRDD-AB1</name>
    <dbReference type="NCBI Taxonomy" id="2593771"/>
    <lineage>
        <taxon>Bacteria</taxon>
        <taxon>Bacillati</taxon>
        <taxon>Cyanobacteriota</taxon>
        <taxon>Cyanophyceae</taxon>
        <taxon>Nostocales</taxon>
        <taxon>Nostocaceae</taxon>
        <taxon>Komarekiella</taxon>
        <taxon>Komarekiella delphini-convector</taxon>
    </lineage>
</organism>
<gene>
    <name evidence="2" type="ORF">FNW02_29540</name>
</gene>
<name>A0AA40T2P9_9NOST</name>
<sequence length="150" mass="16430">MVKRLRFSILLLAIMGLALPFSAKASFNGKLAVEIDGLKNKQGQVCVSIFASSQGFPNNRDRVLQKQCIKITDTPLLVNFENLKAGNYAVAVIHDQNNDSTLNRNGLGMPIEGFGFSRNPEVRTSAPKFGEAAFLVAGPNTNIQIQLKYF</sequence>
<evidence type="ECO:0000256" key="1">
    <source>
        <dbReference type="SAM" id="SignalP"/>
    </source>
</evidence>
<accession>A0AA40T2P9</accession>
<dbReference type="EMBL" id="VJXY01000048">
    <property type="protein sequence ID" value="MBD6619836.1"/>
    <property type="molecule type" value="Genomic_DNA"/>
</dbReference>
<dbReference type="Pfam" id="PF09912">
    <property type="entry name" value="DUF2141"/>
    <property type="match status" value="1"/>
</dbReference>
<comment type="caution">
    <text evidence="2">The sequence shown here is derived from an EMBL/GenBank/DDBJ whole genome shotgun (WGS) entry which is preliminary data.</text>
</comment>
<dbReference type="AlphaFoldDB" id="A0AA40T2P9"/>
<feature type="chain" id="PRO_5041388046" evidence="1">
    <location>
        <begin position="26"/>
        <end position="150"/>
    </location>
</feature>
<evidence type="ECO:0000313" key="3">
    <source>
        <dbReference type="Proteomes" id="UP001165986"/>
    </source>
</evidence>
<feature type="signal peptide" evidence="1">
    <location>
        <begin position="1"/>
        <end position="25"/>
    </location>
</feature>